<evidence type="ECO:0000256" key="1">
    <source>
        <dbReference type="ARBA" id="ARBA00022723"/>
    </source>
</evidence>
<dbReference type="STRING" id="645134.A0A0L0HG63"/>
<dbReference type="OrthoDB" id="341421at2759"/>
<dbReference type="RefSeq" id="XP_016608061.1">
    <property type="nucleotide sequence ID" value="XM_016752608.1"/>
</dbReference>
<dbReference type="VEuPathDB" id="FungiDB:SPPG_04368"/>
<proteinExistence type="predicted"/>
<keyword evidence="2 4" id="KW-0863">Zinc-finger</keyword>
<sequence length="388" mass="43514">MGIPLSFDRTFFNPTNLALHIWTNTQLTLLDTLSHNTLNKALNGPPKIAIHVPESGILYTARFENAEIISAVFPGIIDTILPIPARKELNSHVVRLLLAAFWEVKMNGLGSCLSGFENTRWVGAFLGECFVDECFVEVVWEEVVVTPGLEKEVLELIFRAFGNKRFASLFRSYPPKPTTPHLNLLQFHKHGLSALNPSSPFYLPALETHALTWEALSTTHTQYISTALRTYCTLLSQIAIRLDTTHDHRHYYTLKLNFAVLNSRVEPRNGRELLESILNASPPPCSDIRLAALYNLSMMSPKHLRRLDGFVPVSAVTPWTDLGLLALPTDVFTPCCAGCGSAEFVRRFQKCGGCKGVKYCSRECQVGHWGVHKVECRRRLSSFYGLDD</sequence>
<dbReference type="EMBL" id="KQ257456">
    <property type="protein sequence ID" value="KND00022.1"/>
    <property type="molecule type" value="Genomic_DNA"/>
</dbReference>
<dbReference type="GeneID" id="27687820"/>
<evidence type="ECO:0000256" key="4">
    <source>
        <dbReference type="PROSITE-ProRule" id="PRU00134"/>
    </source>
</evidence>
<organism evidence="6 7">
    <name type="scientific">Spizellomyces punctatus (strain DAOM BR117)</name>
    <dbReference type="NCBI Taxonomy" id="645134"/>
    <lineage>
        <taxon>Eukaryota</taxon>
        <taxon>Fungi</taxon>
        <taxon>Fungi incertae sedis</taxon>
        <taxon>Chytridiomycota</taxon>
        <taxon>Chytridiomycota incertae sedis</taxon>
        <taxon>Chytridiomycetes</taxon>
        <taxon>Spizellomycetales</taxon>
        <taxon>Spizellomycetaceae</taxon>
        <taxon>Spizellomyces</taxon>
    </lineage>
</organism>
<dbReference type="AlphaFoldDB" id="A0A0L0HG63"/>
<accession>A0A0L0HG63</accession>
<dbReference type="GO" id="GO:0008270">
    <property type="term" value="F:zinc ion binding"/>
    <property type="evidence" value="ECO:0007669"/>
    <property type="project" value="UniProtKB-KW"/>
</dbReference>
<reference evidence="6 7" key="1">
    <citation type="submission" date="2009-08" db="EMBL/GenBank/DDBJ databases">
        <title>The Genome Sequence of Spizellomyces punctatus strain DAOM BR117.</title>
        <authorList>
            <consortium name="The Broad Institute Genome Sequencing Platform"/>
            <person name="Russ C."/>
            <person name="Cuomo C."/>
            <person name="Shea T."/>
            <person name="Young S.K."/>
            <person name="Zeng Q."/>
            <person name="Koehrsen M."/>
            <person name="Haas B."/>
            <person name="Borodovsky M."/>
            <person name="Guigo R."/>
            <person name="Alvarado L."/>
            <person name="Berlin A."/>
            <person name="Bochicchio J."/>
            <person name="Borenstein D."/>
            <person name="Chapman S."/>
            <person name="Chen Z."/>
            <person name="Engels R."/>
            <person name="Freedman E."/>
            <person name="Gellesch M."/>
            <person name="Goldberg J."/>
            <person name="Griggs A."/>
            <person name="Gujja S."/>
            <person name="Heiman D."/>
            <person name="Hepburn T."/>
            <person name="Howarth C."/>
            <person name="Jen D."/>
            <person name="Larson L."/>
            <person name="Lewis B."/>
            <person name="Mehta T."/>
            <person name="Park D."/>
            <person name="Pearson M."/>
            <person name="Roberts A."/>
            <person name="Saif S."/>
            <person name="Shenoy N."/>
            <person name="Sisk P."/>
            <person name="Stolte C."/>
            <person name="Sykes S."/>
            <person name="Thomson T."/>
            <person name="Walk T."/>
            <person name="White J."/>
            <person name="Yandava C."/>
            <person name="Burger G."/>
            <person name="Gray M.W."/>
            <person name="Holland P.W.H."/>
            <person name="King N."/>
            <person name="Lang F.B.F."/>
            <person name="Roger A.J."/>
            <person name="Ruiz-Trillo I."/>
            <person name="Lander E."/>
            <person name="Nusbaum C."/>
        </authorList>
    </citation>
    <scope>NUCLEOTIDE SEQUENCE [LARGE SCALE GENOMIC DNA]</scope>
    <source>
        <strain evidence="6 7">DAOM BR117</strain>
    </source>
</reference>
<keyword evidence="1" id="KW-0479">Metal-binding</keyword>
<dbReference type="InterPro" id="IPR002893">
    <property type="entry name" value="Znf_MYND"/>
</dbReference>
<gene>
    <name evidence="6" type="ORF">SPPG_04368</name>
</gene>
<keyword evidence="3" id="KW-0862">Zinc</keyword>
<dbReference type="Gene3D" id="6.10.140.2220">
    <property type="match status" value="1"/>
</dbReference>
<name>A0A0L0HG63_SPIPD</name>
<evidence type="ECO:0000313" key="6">
    <source>
        <dbReference type="EMBL" id="KND00022.1"/>
    </source>
</evidence>
<keyword evidence="7" id="KW-1185">Reference proteome</keyword>
<evidence type="ECO:0000256" key="3">
    <source>
        <dbReference type="ARBA" id="ARBA00022833"/>
    </source>
</evidence>
<evidence type="ECO:0000259" key="5">
    <source>
        <dbReference type="PROSITE" id="PS50865"/>
    </source>
</evidence>
<dbReference type="SUPFAM" id="SSF144232">
    <property type="entry name" value="HIT/MYND zinc finger-like"/>
    <property type="match status" value="1"/>
</dbReference>
<dbReference type="InParanoid" id="A0A0L0HG63"/>
<dbReference type="Proteomes" id="UP000053201">
    <property type="component" value="Unassembled WGS sequence"/>
</dbReference>
<dbReference type="Pfam" id="PF01753">
    <property type="entry name" value="zf-MYND"/>
    <property type="match status" value="1"/>
</dbReference>
<dbReference type="PROSITE" id="PS50865">
    <property type="entry name" value="ZF_MYND_2"/>
    <property type="match status" value="1"/>
</dbReference>
<evidence type="ECO:0000256" key="2">
    <source>
        <dbReference type="ARBA" id="ARBA00022771"/>
    </source>
</evidence>
<feature type="domain" description="MYND-type" evidence="5">
    <location>
        <begin position="336"/>
        <end position="376"/>
    </location>
</feature>
<evidence type="ECO:0000313" key="7">
    <source>
        <dbReference type="Proteomes" id="UP000053201"/>
    </source>
</evidence>
<protein>
    <recommendedName>
        <fullName evidence="5">MYND-type domain-containing protein</fullName>
    </recommendedName>
</protein>